<evidence type="ECO:0000313" key="6">
    <source>
        <dbReference type="Proteomes" id="UP000547674"/>
    </source>
</evidence>
<evidence type="ECO:0000313" key="5">
    <source>
        <dbReference type="EMBL" id="NNF06010.1"/>
    </source>
</evidence>
<dbReference type="Pfam" id="PF00326">
    <property type="entry name" value="Peptidase_S9"/>
    <property type="match status" value="1"/>
</dbReference>
<dbReference type="Gene3D" id="2.120.10.30">
    <property type="entry name" value="TolB, C-terminal domain"/>
    <property type="match status" value="2"/>
</dbReference>
<comment type="caution">
    <text evidence="5">The sequence shown here is derived from an EMBL/GenBank/DDBJ whole genome shotgun (WGS) entry which is preliminary data.</text>
</comment>
<feature type="chain" id="PRO_5030883847" evidence="3">
    <location>
        <begin position="25"/>
        <end position="695"/>
    </location>
</feature>
<dbReference type="InterPro" id="IPR011042">
    <property type="entry name" value="6-blade_b-propeller_TolB-like"/>
</dbReference>
<feature type="signal peptide" evidence="3">
    <location>
        <begin position="1"/>
        <end position="24"/>
    </location>
</feature>
<dbReference type="GO" id="GO:0006508">
    <property type="term" value="P:proteolysis"/>
    <property type="evidence" value="ECO:0007669"/>
    <property type="project" value="InterPro"/>
</dbReference>
<keyword evidence="1" id="KW-0378">Hydrolase</keyword>
<dbReference type="AlphaFoldDB" id="A0A7Y2E7B6"/>
<dbReference type="Gene3D" id="3.40.50.1820">
    <property type="entry name" value="alpha/beta hydrolase"/>
    <property type="match status" value="1"/>
</dbReference>
<dbReference type="GO" id="GO:0004252">
    <property type="term" value="F:serine-type endopeptidase activity"/>
    <property type="evidence" value="ECO:0007669"/>
    <property type="project" value="TreeGrafter"/>
</dbReference>
<protein>
    <submittedName>
        <fullName evidence="5">S9 family peptidase</fullName>
    </submittedName>
</protein>
<dbReference type="InterPro" id="IPR011659">
    <property type="entry name" value="WD40"/>
</dbReference>
<gene>
    <name evidence="5" type="ORF">HKN21_04560</name>
</gene>
<dbReference type="Proteomes" id="UP000547674">
    <property type="component" value="Unassembled WGS sequence"/>
</dbReference>
<organism evidence="5 6">
    <name type="scientific">Eiseniibacteriota bacterium</name>
    <dbReference type="NCBI Taxonomy" id="2212470"/>
    <lineage>
        <taxon>Bacteria</taxon>
        <taxon>Candidatus Eiseniibacteriota</taxon>
    </lineage>
</organism>
<dbReference type="Pfam" id="PF07676">
    <property type="entry name" value="PD40"/>
    <property type="match status" value="1"/>
</dbReference>
<evidence type="ECO:0000259" key="4">
    <source>
        <dbReference type="Pfam" id="PF00326"/>
    </source>
</evidence>
<dbReference type="PANTHER" id="PTHR42776:SF27">
    <property type="entry name" value="DIPEPTIDYL PEPTIDASE FAMILY MEMBER 6"/>
    <property type="match status" value="1"/>
</dbReference>
<evidence type="ECO:0000256" key="3">
    <source>
        <dbReference type="SAM" id="SignalP"/>
    </source>
</evidence>
<reference evidence="5 6" key="1">
    <citation type="submission" date="2020-03" db="EMBL/GenBank/DDBJ databases">
        <title>Metabolic flexibility allows generalist bacteria to become dominant in a frequently disturbed ecosystem.</title>
        <authorList>
            <person name="Chen Y.-J."/>
            <person name="Leung P.M."/>
            <person name="Bay S.K."/>
            <person name="Hugenholtz P."/>
            <person name="Kessler A.J."/>
            <person name="Shelley G."/>
            <person name="Waite D.W."/>
            <person name="Cook P.L."/>
            <person name="Greening C."/>
        </authorList>
    </citation>
    <scope>NUCLEOTIDE SEQUENCE [LARGE SCALE GENOMIC DNA]</scope>
    <source>
        <strain evidence="5">SS_bin_28</strain>
    </source>
</reference>
<keyword evidence="2" id="KW-0645">Protease</keyword>
<evidence type="ECO:0000256" key="1">
    <source>
        <dbReference type="ARBA" id="ARBA00022801"/>
    </source>
</evidence>
<keyword evidence="2" id="KW-0720">Serine protease</keyword>
<dbReference type="PANTHER" id="PTHR42776">
    <property type="entry name" value="SERINE PEPTIDASE S9 FAMILY MEMBER"/>
    <property type="match status" value="1"/>
</dbReference>
<name>A0A7Y2E7B6_UNCEI</name>
<dbReference type="SUPFAM" id="SSF53474">
    <property type="entry name" value="alpha/beta-Hydrolases"/>
    <property type="match status" value="1"/>
</dbReference>
<dbReference type="InterPro" id="IPR001375">
    <property type="entry name" value="Peptidase_S9_cat"/>
</dbReference>
<dbReference type="InterPro" id="IPR029058">
    <property type="entry name" value="AB_hydrolase_fold"/>
</dbReference>
<evidence type="ECO:0000256" key="2">
    <source>
        <dbReference type="ARBA" id="ARBA00022825"/>
    </source>
</evidence>
<accession>A0A7Y2E7B6</accession>
<feature type="domain" description="Peptidase S9 prolyl oligopeptidase catalytic" evidence="4">
    <location>
        <begin position="482"/>
        <end position="682"/>
    </location>
</feature>
<proteinExistence type="predicted"/>
<keyword evidence="3" id="KW-0732">Signal</keyword>
<dbReference type="EMBL" id="JABDJR010000168">
    <property type="protein sequence ID" value="NNF06010.1"/>
    <property type="molecule type" value="Genomic_DNA"/>
</dbReference>
<dbReference type="SUPFAM" id="SSF82171">
    <property type="entry name" value="DPP6 N-terminal domain-like"/>
    <property type="match status" value="1"/>
</dbReference>
<sequence>MSKVLLALTLLVLASVSLPQGTLAQPERTHEIGPDDYFTIAYATSAVLSPRNTHVAYTEMRWDKEEDKRNTDLWVVNTSTKETRRLTFDPASDSNAQWSPNESWIYFTSKRKRDDGEKPPYNDKTQVWRVRPQGGEIFAVTREPKGIQSFHLSKDGNSLYFTTSSEEVEDDDWEELRKEFKELKYGHGVTDLTQLHKLDLVSWRTEKLVDEDRYIFEFKVSPDESKIAMLTRPDPTLISNEGWSRVDIYNMASGEITSLPDAMWREQAPSPYGWILGLTWADDSRVLGFRVDFDGYPGEVFFAHLGAGTPSIQKLTRPNEVTVEGSMTWMPGTRNFVFAADDYGRRRVYCVENIRNGKQGKDYTLTPGDVSVNAFSFASGKTLAVLRPGMNHPPDVFLTKSPGPNATFDRLTRINPQVDTWILPQLSIYKWTSPDGTPVEGILELPPGYKKGDGPLPLVVAIHGGPTASSRLHFRYWIYGRTLFASKGWALFDPNYRGSTGYGDKFLIDLIGNKNNLDVQDILSGVDALIEEGIADDSKMAVMGWSNGGYLTNCIITHDNRFKAASSGASVFDTVMQWSIEDTPGHVINYNNGLPWEQKEGMHRSSPLYNVDKVTTPTLIHVGENDPRTPQEHSRSLYRSLRYYVDVPTELIIYPGEGHGLTKYSHRKAKLNWDMKWFNRHVLEEEEPTITGSEE</sequence>